<dbReference type="InterPro" id="IPR004633">
    <property type="entry name" value="NaPi_cotrn-rel/YqeW-like"/>
</dbReference>
<dbReference type="GO" id="GO:0005436">
    <property type="term" value="F:sodium:phosphate symporter activity"/>
    <property type="evidence" value="ECO:0007669"/>
    <property type="project" value="InterPro"/>
</dbReference>
<dbReference type="Pfam" id="PF02690">
    <property type="entry name" value="Na_Pi_cotrans"/>
    <property type="match status" value="2"/>
</dbReference>
<comment type="subcellular location">
    <subcellularLocation>
        <location evidence="1">Cell membrane</location>
        <topology evidence="1">Multi-pass membrane protein</topology>
    </subcellularLocation>
</comment>
<protein>
    <submittedName>
        <fullName evidence="9">Na/Pi cotransporter family protein</fullName>
    </submittedName>
</protein>
<feature type="transmembrane region" description="Helical" evidence="7">
    <location>
        <begin position="132"/>
        <end position="150"/>
    </location>
</feature>
<dbReference type="GO" id="GO:0044341">
    <property type="term" value="P:sodium-dependent phosphate transport"/>
    <property type="evidence" value="ECO:0007669"/>
    <property type="project" value="InterPro"/>
</dbReference>
<evidence type="ECO:0000256" key="6">
    <source>
        <dbReference type="SAM" id="Coils"/>
    </source>
</evidence>
<dbReference type="AlphaFoldDB" id="A0A921AUF3"/>
<reference evidence="9" key="1">
    <citation type="journal article" date="2021" name="PeerJ">
        <title>Extensive microbial diversity within the chicken gut microbiome revealed by metagenomics and culture.</title>
        <authorList>
            <person name="Gilroy R."/>
            <person name="Ravi A."/>
            <person name="Getino M."/>
            <person name="Pursley I."/>
            <person name="Horton D.L."/>
            <person name="Alikhan N.F."/>
            <person name="Baker D."/>
            <person name="Gharbi K."/>
            <person name="Hall N."/>
            <person name="Watson M."/>
            <person name="Adriaenssens E.M."/>
            <person name="Foster-Nyarko E."/>
            <person name="Jarju S."/>
            <person name="Secka A."/>
            <person name="Antonio M."/>
            <person name="Oren A."/>
            <person name="Chaudhuri R.R."/>
            <person name="La Ragione R."/>
            <person name="Hildebrand F."/>
            <person name="Pallen M.J."/>
        </authorList>
    </citation>
    <scope>NUCLEOTIDE SEQUENCE</scope>
    <source>
        <strain evidence="9">ChiGjej2B2-19336</strain>
    </source>
</reference>
<dbReference type="PANTHER" id="PTHR10010">
    <property type="entry name" value="SOLUTE CARRIER FAMILY 34 SODIUM PHOSPHATE , MEMBER 2-RELATED"/>
    <property type="match status" value="1"/>
</dbReference>
<keyword evidence="6" id="KW-0175">Coiled coil</keyword>
<feature type="transmembrane region" description="Helical" evidence="7">
    <location>
        <begin position="243"/>
        <end position="263"/>
    </location>
</feature>
<keyword evidence="2" id="KW-1003">Cell membrane</keyword>
<evidence type="ECO:0000256" key="4">
    <source>
        <dbReference type="ARBA" id="ARBA00022989"/>
    </source>
</evidence>
<feature type="coiled-coil region" evidence="6">
    <location>
        <begin position="361"/>
        <end position="388"/>
    </location>
</feature>
<dbReference type="PANTHER" id="PTHR10010:SF46">
    <property type="entry name" value="SODIUM-DEPENDENT PHOSPHATE TRANSPORT PROTEIN 2B"/>
    <property type="match status" value="1"/>
</dbReference>
<evidence type="ECO:0000256" key="7">
    <source>
        <dbReference type="SAM" id="Phobius"/>
    </source>
</evidence>
<feature type="transmembrane region" description="Helical" evidence="7">
    <location>
        <begin position="208"/>
        <end position="231"/>
    </location>
</feature>
<dbReference type="Proteomes" id="UP000698963">
    <property type="component" value="Unassembled WGS sequence"/>
</dbReference>
<feature type="transmembrane region" description="Helical" evidence="7">
    <location>
        <begin position="45"/>
        <end position="64"/>
    </location>
</feature>
<dbReference type="RefSeq" id="WP_304120951.1">
    <property type="nucleotide sequence ID" value="NZ_DYZA01000051.1"/>
</dbReference>
<keyword evidence="5 7" id="KW-0472">Membrane</keyword>
<dbReference type="Gene3D" id="1.20.58.220">
    <property type="entry name" value="Phosphate transport system protein phou homolog 2, domain 2"/>
    <property type="match status" value="1"/>
</dbReference>
<evidence type="ECO:0000259" key="8">
    <source>
        <dbReference type="Pfam" id="PF01895"/>
    </source>
</evidence>
<evidence type="ECO:0000256" key="2">
    <source>
        <dbReference type="ARBA" id="ARBA00022475"/>
    </source>
</evidence>
<gene>
    <name evidence="9" type="ORF">K8W16_02770</name>
</gene>
<dbReference type="NCBIfam" id="NF037997">
    <property type="entry name" value="Na_Pi_symport"/>
    <property type="match status" value="1"/>
</dbReference>
<dbReference type="EMBL" id="DYZA01000051">
    <property type="protein sequence ID" value="HJD96555.1"/>
    <property type="molecule type" value="Genomic_DNA"/>
</dbReference>
<feature type="transmembrane region" description="Helical" evidence="7">
    <location>
        <begin position="109"/>
        <end position="126"/>
    </location>
</feature>
<evidence type="ECO:0000256" key="5">
    <source>
        <dbReference type="ARBA" id="ARBA00023136"/>
    </source>
</evidence>
<dbReference type="Pfam" id="PF01895">
    <property type="entry name" value="PhoU"/>
    <property type="match status" value="1"/>
</dbReference>
<feature type="transmembrane region" description="Helical" evidence="7">
    <location>
        <begin position="171"/>
        <end position="196"/>
    </location>
</feature>
<evidence type="ECO:0000256" key="1">
    <source>
        <dbReference type="ARBA" id="ARBA00004651"/>
    </source>
</evidence>
<dbReference type="SUPFAM" id="SSF109755">
    <property type="entry name" value="PhoU-like"/>
    <property type="match status" value="1"/>
</dbReference>
<feature type="transmembrane region" description="Helical" evidence="7">
    <location>
        <begin position="6"/>
        <end position="24"/>
    </location>
</feature>
<feature type="domain" description="PhoU" evidence="8">
    <location>
        <begin position="340"/>
        <end position="422"/>
    </location>
</feature>
<dbReference type="InterPro" id="IPR026022">
    <property type="entry name" value="PhoU_dom"/>
</dbReference>
<feature type="transmembrane region" description="Helical" evidence="7">
    <location>
        <begin position="76"/>
        <end position="97"/>
    </location>
</feature>
<dbReference type="InterPro" id="IPR038078">
    <property type="entry name" value="PhoU-like_sf"/>
</dbReference>
<comment type="caution">
    <text evidence="9">The sequence shown here is derived from an EMBL/GenBank/DDBJ whole genome shotgun (WGS) entry which is preliminary data.</text>
</comment>
<keyword evidence="4 7" id="KW-1133">Transmembrane helix</keyword>
<dbReference type="GO" id="GO:0005886">
    <property type="term" value="C:plasma membrane"/>
    <property type="evidence" value="ECO:0007669"/>
    <property type="project" value="UniProtKB-SubCell"/>
</dbReference>
<evidence type="ECO:0000313" key="9">
    <source>
        <dbReference type="EMBL" id="HJD96555.1"/>
    </source>
</evidence>
<evidence type="ECO:0000313" key="10">
    <source>
        <dbReference type="Proteomes" id="UP000698963"/>
    </source>
</evidence>
<keyword evidence="3 7" id="KW-0812">Transmembrane</keyword>
<name>A0A921AUF3_9BACT</name>
<dbReference type="NCBIfam" id="TIGR00704">
    <property type="entry name" value="NaPi_cotrn_rel"/>
    <property type="match status" value="1"/>
</dbReference>
<dbReference type="InterPro" id="IPR003841">
    <property type="entry name" value="Na/Pi_transpt"/>
</dbReference>
<organism evidence="9 10">
    <name type="scientific">Mailhella massiliensis</name>
    <dbReference type="NCBI Taxonomy" id="1903261"/>
    <lineage>
        <taxon>Bacteria</taxon>
        <taxon>Pseudomonadati</taxon>
        <taxon>Thermodesulfobacteriota</taxon>
        <taxon>Desulfovibrionia</taxon>
        <taxon>Desulfovibrionales</taxon>
        <taxon>Desulfovibrionaceae</taxon>
        <taxon>Mailhella</taxon>
    </lineage>
</organism>
<accession>A0A921AUF3</accession>
<feature type="transmembrane region" description="Helical" evidence="7">
    <location>
        <begin position="275"/>
        <end position="294"/>
    </location>
</feature>
<proteinExistence type="predicted"/>
<evidence type="ECO:0000256" key="3">
    <source>
        <dbReference type="ARBA" id="ARBA00022692"/>
    </source>
</evidence>
<sequence length="539" mass="58658">MSFYTAMQLLGGVGIFLYAIKLISESLQMLAGERLRNIIGMFTKTPVLGVFLGTAVTMVIQSSSATTVMTVSFVDAGLMTLTQAIGVIMGANIGTTVTGQILAFRVKDLAYLFVMLGVLLMFTCSSRKKLKHLGEGLFGFGMLFIGMQTMESSMSFLRDRQDIFLAFSNNPLLGLLAGTLLTLLVQSSSATVGLTIALGTQGLLPLEAAIPIIFGDNIGTTVTAVLAALGTGRAARQACTAHVLFNVIGVCIWLPLMPLWIGFIEASSSSIGHQIANAHTLFNICNTIIFLPFVRPFAALIRRIIPDGERIDRRDAIYLDPNLIQRTPVVAVSAVRHECRHMGEMVDELLSHTGKVFFERKEEEKENVLQMEDRLDNLEDAIRSYASDIMQTGLDGKDAAMLESCVISAGDLERIGDKGKRLVDFYEYKKKRGDDFSPEALSEVRTLFTAARKAVRLASATFGPEPFTAQHKAELDGLADHIRDLEAQLRASHASRLSTGHCSPEAGLVFIDVLGAIEQIAYRSRKIADHMIGKEGAEA</sequence>
<reference evidence="9" key="2">
    <citation type="submission" date="2021-09" db="EMBL/GenBank/DDBJ databases">
        <authorList>
            <person name="Gilroy R."/>
        </authorList>
    </citation>
    <scope>NUCLEOTIDE SEQUENCE</scope>
    <source>
        <strain evidence="9">ChiGjej2B2-19336</strain>
    </source>
</reference>